<dbReference type="AlphaFoldDB" id="A0AA40LMG9"/>
<keyword evidence="5" id="KW-0378">Hydrolase</keyword>
<evidence type="ECO:0000256" key="6">
    <source>
        <dbReference type="SAM" id="MobiDB-lite"/>
    </source>
</evidence>
<evidence type="ECO:0000259" key="7">
    <source>
        <dbReference type="Pfam" id="PF18697"/>
    </source>
</evidence>
<reference evidence="8" key="1">
    <citation type="submission" date="2023-06" db="EMBL/GenBank/DDBJ databases">
        <title>Reference genome for the Northern bat (Eptesicus nilssonii), a most northern bat species.</title>
        <authorList>
            <person name="Laine V.N."/>
            <person name="Pulliainen A.T."/>
            <person name="Lilley T.M."/>
        </authorList>
    </citation>
    <scope>NUCLEOTIDE SEQUENCE</scope>
    <source>
        <strain evidence="8">BLF_Eptnil</strain>
        <tissue evidence="8">Kidney</tissue>
    </source>
</reference>
<dbReference type="Proteomes" id="UP001177744">
    <property type="component" value="Unassembled WGS sequence"/>
</dbReference>
<evidence type="ECO:0000313" key="9">
    <source>
        <dbReference type="Proteomes" id="UP001177744"/>
    </source>
</evidence>
<dbReference type="Pfam" id="PF18697">
    <property type="entry name" value="MLVIN_C"/>
    <property type="match status" value="1"/>
</dbReference>
<evidence type="ECO:0000256" key="3">
    <source>
        <dbReference type="ARBA" id="ARBA00022722"/>
    </source>
</evidence>
<name>A0AA40LMG9_CNENI</name>
<feature type="domain" description="Murine leukemia virus integrase C-terminal" evidence="7">
    <location>
        <begin position="78"/>
        <end position="126"/>
    </location>
</feature>
<keyword evidence="3" id="KW-0540">Nuclease</keyword>
<organism evidence="8 9">
    <name type="scientific">Cnephaeus nilssonii</name>
    <name type="common">Northern bat</name>
    <name type="synonym">Eptesicus nilssonii</name>
    <dbReference type="NCBI Taxonomy" id="3371016"/>
    <lineage>
        <taxon>Eukaryota</taxon>
        <taxon>Metazoa</taxon>
        <taxon>Chordata</taxon>
        <taxon>Craniata</taxon>
        <taxon>Vertebrata</taxon>
        <taxon>Euteleostomi</taxon>
        <taxon>Mammalia</taxon>
        <taxon>Eutheria</taxon>
        <taxon>Laurasiatheria</taxon>
        <taxon>Chiroptera</taxon>
        <taxon>Yangochiroptera</taxon>
        <taxon>Vespertilionidae</taxon>
        <taxon>Cnephaeus</taxon>
    </lineage>
</organism>
<evidence type="ECO:0000313" key="8">
    <source>
        <dbReference type="EMBL" id="KAK1338520.1"/>
    </source>
</evidence>
<dbReference type="GO" id="GO:0016787">
    <property type="term" value="F:hydrolase activity"/>
    <property type="evidence" value="ECO:0007669"/>
    <property type="project" value="UniProtKB-KW"/>
</dbReference>
<keyword evidence="4" id="KW-0255">Endonuclease</keyword>
<accession>A0AA40LMG9</accession>
<protein>
    <recommendedName>
        <fullName evidence="7">Murine leukemia virus integrase C-terminal domain-containing protein</fullName>
    </recommendedName>
</protein>
<dbReference type="Gene3D" id="2.30.30.850">
    <property type="match status" value="1"/>
</dbReference>
<evidence type="ECO:0000256" key="5">
    <source>
        <dbReference type="ARBA" id="ARBA00022801"/>
    </source>
</evidence>
<evidence type="ECO:0000256" key="1">
    <source>
        <dbReference type="ARBA" id="ARBA00022679"/>
    </source>
</evidence>
<sequence length="309" mass="34877">MALTRIRATPRSPTFLSPFELLYGRPFFLNHHLPTDPPLLSTYLPYLSLLRQLLWEHADRFLPWPEPADQGSRGPALQPGDSDLLKNLHPKALEPRWTGPHTVILTTPTTAKLLGDLSWHHLSRLKRTPEQHDFYKCEVLGPTKVCLSHPPPPPSPPGPGQPTPTPTCLCVAVQDRCNRDVNTYGGCRWSGCVIHDAYNEVRSGPFFWKDGTFNIRVQDPWDQRWVASIMGKLYGGGWSSTPSGTIYISREYVMAQEAQIQVSNSILQAEHSLKGKLPDSPWVEVLSSWLQLIQHTLLFLNETRTLPNV</sequence>
<keyword evidence="9" id="KW-1185">Reference proteome</keyword>
<keyword evidence="1" id="KW-0808">Transferase</keyword>
<dbReference type="InterPro" id="IPR040643">
    <property type="entry name" value="MLVIN_C"/>
</dbReference>
<feature type="region of interest" description="Disordered" evidence="6">
    <location>
        <begin position="66"/>
        <end position="85"/>
    </location>
</feature>
<keyword evidence="2" id="KW-0548">Nucleotidyltransferase</keyword>
<gene>
    <name evidence="8" type="ORF">QTO34_001637</name>
</gene>
<comment type="caution">
    <text evidence="8">The sequence shown here is derived from an EMBL/GenBank/DDBJ whole genome shotgun (WGS) entry which is preliminary data.</text>
</comment>
<dbReference type="EMBL" id="JAULJE010000010">
    <property type="protein sequence ID" value="KAK1338520.1"/>
    <property type="molecule type" value="Genomic_DNA"/>
</dbReference>
<proteinExistence type="predicted"/>
<dbReference type="GO" id="GO:0004519">
    <property type="term" value="F:endonuclease activity"/>
    <property type="evidence" value="ECO:0007669"/>
    <property type="project" value="UniProtKB-KW"/>
</dbReference>
<evidence type="ECO:0000256" key="4">
    <source>
        <dbReference type="ARBA" id="ARBA00022759"/>
    </source>
</evidence>
<evidence type="ECO:0000256" key="2">
    <source>
        <dbReference type="ARBA" id="ARBA00022695"/>
    </source>
</evidence>
<dbReference type="GO" id="GO:0016779">
    <property type="term" value="F:nucleotidyltransferase activity"/>
    <property type="evidence" value="ECO:0007669"/>
    <property type="project" value="UniProtKB-KW"/>
</dbReference>